<comment type="caution">
    <text evidence="2">The sequence shown here is derived from an EMBL/GenBank/DDBJ whole genome shotgun (WGS) entry which is preliminary data.</text>
</comment>
<reference evidence="2 3" key="1">
    <citation type="submission" date="2018-11" db="EMBL/GenBank/DDBJ databases">
        <title>Sequencing the genomes of 1000 actinobacteria strains.</title>
        <authorList>
            <person name="Klenk H.-P."/>
        </authorList>
    </citation>
    <scope>NUCLEOTIDE SEQUENCE [LARGE SCALE GENOMIC DNA]</scope>
    <source>
        <strain evidence="2 3">DSM 43634</strain>
    </source>
</reference>
<evidence type="ECO:0000256" key="1">
    <source>
        <dbReference type="SAM" id="MobiDB-lite"/>
    </source>
</evidence>
<organism evidence="2 3">
    <name type="scientific">Couchioplanes caeruleus</name>
    <dbReference type="NCBI Taxonomy" id="56438"/>
    <lineage>
        <taxon>Bacteria</taxon>
        <taxon>Bacillati</taxon>
        <taxon>Actinomycetota</taxon>
        <taxon>Actinomycetes</taxon>
        <taxon>Micromonosporales</taxon>
        <taxon>Micromonosporaceae</taxon>
        <taxon>Couchioplanes</taxon>
    </lineage>
</organism>
<dbReference type="AlphaFoldDB" id="A0A3N1GSU3"/>
<feature type="region of interest" description="Disordered" evidence="1">
    <location>
        <begin position="242"/>
        <end position="273"/>
    </location>
</feature>
<proteinExistence type="predicted"/>
<feature type="region of interest" description="Disordered" evidence="1">
    <location>
        <begin position="1"/>
        <end position="23"/>
    </location>
</feature>
<feature type="compositionally biased region" description="Basic residues" evidence="1">
    <location>
        <begin position="14"/>
        <end position="23"/>
    </location>
</feature>
<sequence>MPSRSRLCPPPPRPPRHRALRPRRAPRLVRVPRSLPVRRLVRAPRALPVSRLLRVRRLVRVRRVVRAPRVPPGRLFLRVRRLVRVRRLARVPRLRALPLRRVRRLVRVRRTRATRRSTRLRAWPFRECRLQATPRRFHPLPGPSRRDGRPPAVPCRPAIQSHRGIPSPAVLSHRAVLSRVSHRAVLSRVAGLPYPAVLPRVAGLPHPAVLPRAAGLPQPFHLAGPFHQAGLPEAGTVRRRRTGSRAARCRRPGARPGPRNRRRSPVTGRPALHGVVAVPGPTDQAVAATRCRVRPAPCPVKPVTRGPCQVRAATPVPCRALRVPCRMAMPFPGRDRRVMAGRCRADRGRATAGGASRVTRKRRSVPGPLLHPAGPNPALPASRAAATVGSTRRRTPGRCRSAARPRGRSTAPDRVTGRALRTPPPAVTVGSMRMPVATTCLPRAAMVGRMGRLPVVMVGRVGRLPVVTVGRTRRPQVVTVGPMGRPQVVTVGPMGRSRVVTVGRMGRPQVATGDRAA</sequence>
<dbReference type="EMBL" id="RJKL01000001">
    <property type="protein sequence ID" value="ROP33274.1"/>
    <property type="molecule type" value="Genomic_DNA"/>
</dbReference>
<name>A0A3N1GSU3_9ACTN</name>
<feature type="compositionally biased region" description="Basic residues" evidence="1">
    <location>
        <begin position="242"/>
        <end position="264"/>
    </location>
</feature>
<feature type="region of interest" description="Disordered" evidence="1">
    <location>
        <begin position="347"/>
        <end position="430"/>
    </location>
</feature>
<feature type="compositionally biased region" description="Basic residues" evidence="1">
    <location>
        <begin position="391"/>
        <end position="407"/>
    </location>
</feature>
<protein>
    <submittedName>
        <fullName evidence="2">Uncharacterized protein</fullName>
    </submittedName>
</protein>
<dbReference type="Proteomes" id="UP000271683">
    <property type="component" value="Unassembled WGS sequence"/>
</dbReference>
<accession>A0A3N1GSU3</accession>
<evidence type="ECO:0000313" key="2">
    <source>
        <dbReference type="EMBL" id="ROP33274.1"/>
    </source>
</evidence>
<evidence type="ECO:0000313" key="3">
    <source>
        <dbReference type="Proteomes" id="UP000271683"/>
    </source>
</evidence>
<gene>
    <name evidence="2" type="ORF">EDD30_6245</name>
</gene>